<accession>A0ABY9JWS8</accession>
<keyword evidence="2 4" id="KW-0560">Oxidoreductase</keyword>
<evidence type="ECO:0000313" key="5">
    <source>
        <dbReference type="Proteomes" id="UP001197974"/>
    </source>
</evidence>
<organism evidence="4 5">
    <name type="scientific">Bacillus carboniphilus</name>
    <dbReference type="NCBI Taxonomy" id="86663"/>
    <lineage>
        <taxon>Bacteria</taxon>
        <taxon>Bacillati</taxon>
        <taxon>Bacillota</taxon>
        <taxon>Bacilli</taxon>
        <taxon>Bacillales</taxon>
        <taxon>Bacillaceae</taxon>
        <taxon>Bacillus</taxon>
    </lineage>
</organism>
<gene>
    <name evidence="4" type="ORF">LC087_06890</name>
</gene>
<sequence length="264" mass="29425">MLKSLENKIIVITGASSGIGQEMAYQVASLGAKPILLARSEEKLINIVEEIKRRTSVQASLYRIDVTNHKQVREVFQKIRKDEGFVDILVNNAGFGVFDFFLDASLSDLKGMLDVNVLGLMACTKEVLPFMIEQNRGHIINIASQAGKIATPKSSGYAASKHAVLGFTNSLRMELKETNIVVSSVNPGPIKTNFFKIADKSGDYVNNAEKYMLEASDVAKKITRLMIKPKRELNLPWWMNMGSVLFHLSPTLFELVSLKYLNKK</sequence>
<dbReference type="RefSeq" id="WP_226538658.1">
    <property type="nucleotide sequence ID" value="NZ_CP129013.1"/>
</dbReference>
<dbReference type="PANTHER" id="PTHR44196">
    <property type="entry name" value="DEHYDROGENASE/REDUCTASE SDR FAMILY MEMBER 7B"/>
    <property type="match status" value="1"/>
</dbReference>
<dbReference type="Proteomes" id="UP001197974">
    <property type="component" value="Chromosome"/>
</dbReference>
<evidence type="ECO:0000256" key="1">
    <source>
        <dbReference type="ARBA" id="ARBA00006484"/>
    </source>
</evidence>
<dbReference type="InterPro" id="IPR020904">
    <property type="entry name" value="Sc_DH/Rdtase_CS"/>
</dbReference>
<dbReference type="PRINTS" id="PR00080">
    <property type="entry name" value="SDRFAMILY"/>
</dbReference>
<proteinExistence type="inferred from homology"/>
<protein>
    <submittedName>
        <fullName evidence="4">SDR family oxidoreductase</fullName>
        <ecNumber evidence="4">1.-.-.-</ecNumber>
    </submittedName>
</protein>
<evidence type="ECO:0000313" key="4">
    <source>
        <dbReference type="EMBL" id="WLR43841.1"/>
    </source>
</evidence>
<dbReference type="EMBL" id="CP129013">
    <property type="protein sequence ID" value="WLR43841.1"/>
    <property type="molecule type" value="Genomic_DNA"/>
</dbReference>
<dbReference type="GO" id="GO:0016491">
    <property type="term" value="F:oxidoreductase activity"/>
    <property type="evidence" value="ECO:0007669"/>
    <property type="project" value="UniProtKB-KW"/>
</dbReference>
<reference evidence="4 5" key="1">
    <citation type="submission" date="2023-06" db="EMBL/GenBank/DDBJ databases">
        <title>Five Gram-positive bacteria isolated from mangrove sediments in Shenzhen, Guangdong, China.</title>
        <authorList>
            <person name="Yu S."/>
            <person name="Zheng W."/>
            <person name="Huang Y."/>
        </authorList>
    </citation>
    <scope>NUCLEOTIDE SEQUENCE [LARGE SCALE GENOMIC DNA]</scope>
    <source>
        <strain evidence="4 5">SaN35-3</strain>
    </source>
</reference>
<dbReference type="PIRSF" id="PIRSF000126">
    <property type="entry name" value="11-beta-HSD1"/>
    <property type="match status" value="1"/>
</dbReference>
<dbReference type="InterPro" id="IPR002347">
    <property type="entry name" value="SDR_fam"/>
</dbReference>
<comment type="similarity">
    <text evidence="1 3">Belongs to the short-chain dehydrogenases/reductases (SDR) family.</text>
</comment>
<evidence type="ECO:0000256" key="2">
    <source>
        <dbReference type="ARBA" id="ARBA00023002"/>
    </source>
</evidence>
<keyword evidence="5" id="KW-1185">Reference proteome</keyword>
<dbReference type="PROSITE" id="PS00061">
    <property type="entry name" value="ADH_SHORT"/>
    <property type="match status" value="1"/>
</dbReference>
<dbReference type="Gene3D" id="3.40.50.720">
    <property type="entry name" value="NAD(P)-binding Rossmann-like Domain"/>
    <property type="match status" value="1"/>
</dbReference>
<dbReference type="SUPFAM" id="SSF51735">
    <property type="entry name" value="NAD(P)-binding Rossmann-fold domains"/>
    <property type="match status" value="1"/>
</dbReference>
<dbReference type="InterPro" id="IPR036291">
    <property type="entry name" value="NAD(P)-bd_dom_sf"/>
</dbReference>
<dbReference type="Pfam" id="PF00106">
    <property type="entry name" value="adh_short"/>
    <property type="match status" value="1"/>
</dbReference>
<dbReference type="PANTHER" id="PTHR44196:SF1">
    <property type="entry name" value="DEHYDROGENASE_REDUCTASE SDR FAMILY MEMBER 7B"/>
    <property type="match status" value="1"/>
</dbReference>
<dbReference type="EC" id="1.-.-.-" evidence="4"/>
<evidence type="ECO:0000256" key="3">
    <source>
        <dbReference type="RuleBase" id="RU000363"/>
    </source>
</evidence>
<name>A0ABY9JWS8_9BACI</name>
<dbReference type="PRINTS" id="PR00081">
    <property type="entry name" value="GDHRDH"/>
</dbReference>